<dbReference type="STRING" id="1388748.GCA_000463155_03412"/>
<protein>
    <recommendedName>
        <fullName evidence="1">Lysozyme inhibitor LprI-like N-terminal domain-containing protein</fullName>
    </recommendedName>
</protein>
<name>A0A2P8VNI3_9ENTR</name>
<dbReference type="Pfam" id="PF07007">
    <property type="entry name" value="LprI"/>
    <property type="match status" value="1"/>
</dbReference>
<dbReference type="OrthoDB" id="7340239at2"/>
<sequence length="104" mass="11654">MSCDNPRSAYDMTYCAALEMVQSDRELNEQYKKTMGTLNADQKKTLKSAQIGWLKVRDNACAEDSTLLPGCVNEKMAARIDLLKRIERECSNAGCDSAQLSRIE</sequence>
<organism evidence="2 3">
    <name type="scientific">Siccibacter turicensis</name>
    <dbReference type="NCBI Taxonomy" id="357233"/>
    <lineage>
        <taxon>Bacteria</taxon>
        <taxon>Pseudomonadati</taxon>
        <taxon>Pseudomonadota</taxon>
        <taxon>Gammaproteobacteria</taxon>
        <taxon>Enterobacterales</taxon>
        <taxon>Enterobacteriaceae</taxon>
        <taxon>Siccibacter</taxon>
    </lineage>
</organism>
<dbReference type="Proteomes" id="UP000240212">
    <property type="component" value="Unassembled WGS sequence"/>
</dbReference>
<evidence type="ECO:0000259" key="1">
    <source>
        <dbReference type="Pfam" id="PF07007"/>
    </source>
</evidence>
<dbReference type="AlphaFoldDB" id="A0A2P8VNI3"/>
<dbReference type="RefSeq" id="WP_106876624.1">
    <property type="nucleotide sequence ID" value="NZ_PYEP01000002.1"/>
</dbReference>
<dbReference type="PANTHER" id="PTHR39176">
    <property type="entry name" value="PERIPLASMIC PROTEIN-RELATED"/>
    <property type="match status" value="1"/>
</dbReference>
<evidence type="ECO:0000313" key="3">
    <source>
        <dbReference type="Proteomes" id="UP000240212"/>
    </source>
</evidence>
<gene>
    <name evidence="2" type="ORF">C7G83_06345</name>
</gene>
<keyword evidence="3" id="KW-1185">Reference proteome</keyword>
<reference evidence="2 3" key="1">
    <citation type="submission" date="2018-03" db="EMBL/GenBank/DDBJ databases">
        <title>Draft genome sequence of the first documented clinical Siccibacter turicensis isolate in Austria.</title>
        <authorList>
            <person name="Lepuschitz S."/>
            <person name="Pekard-Amenitsch S."/>
            <person name="Haunold R."/>
            <person name="Schill S."/>
            <person name="Mach R."/>
            <person name="Allerberger F."/>
            <person name="Ruppitsch W."/>
            <person name="Forsythe S.J."/>
        </authorList>
    </citation>
    <scope>NUCLEOTIDE SEQUENCE [LARGE SCALE GENOMIC DNA]</scope>
    <source>
        <strain evidence="2 3">6100069499-17</strain>
    </source>
</reference>
<dbReference type="EMBL" id="PYEP01000002">
    <property type="protein sequence ID" value="PSN08960.1"/>
    <property type="molecule type" value="Genomic_DNA"/>
</dbReference>
<dbReference type="PANTHER" id="PTHR39176:SF1">
    <property type="entry name" value="PERIPLASMIC PROTEIN"/>
    <property type="match status" value="1"/>
</dbReference>
<feature type="domain" description="Lysozyme inhibitor LprI-like N-terminal" evidence="1">
    <location>
        <begin position="3"/>
        <end position="81"/>
    </location>
</feature>
<evidence type="ECO:0000313" key="2">
    <source>
        <dbReference type="EMBL" id="PSN08960.1"/>
    </source>
</evidence>
<accession>A0A2P8VNI3</accession>
<dbReference type="Gene3D" id="1.20.1270.180">
    <property type="match status" value="1"/>
</dbReference>
<comment type="caution">
    <text evidence="2">The sequence shown here is derived from an EMBL/GenBank/DDBJ whole genome shotgun (WGS) entry which is preliminary data.</text>
</comment>
<dbReference type="InterPro" id="IPR009739">
    <property type="entry name" value="LprI-like_N"/>
</dbReference>
<proteinExistence type="predicted"/>